<keyword evidence="2" id="KW-1003">Cell membrane</keyword>
<dbReference type="GO" id="GO:0016787">
    <property type="term" value="F:hydrolase activity"/>
    <property type="evidence" value="ECO:0007669"/>
    <property type="project" value="UniProtKB-KW"/>
</dbReference>
<dbReference type="GO" id="GO:0005886">
    <property type="term" value="C:plasma membrane"/>
    <property type="evidence" value="ECO:0007669"/>
    <property type="project" value="UniProtKB-SubCell"/>
</dbReference>
<feature type="transmembrane region" description="Helical" evidence="6">
    <location>
        <begin position="36"/>
        <end position="55"/>
    </location>
</feature>
<dbReference type="Pfam" id="PF03899">
    <property type="entry name" value="ATP-synt_I"/>
    <property type="match status" value="1"/>
</dbReference>
<evidence type="ECO:0000313" key="7">
    <source>
        <dbReference type="EMBL" id="CDH47533.1"/>
    </source>
</evidence>
<comment type="subcellular location">
    <subcellularLocation>
        <location evidence="1">Cell membrane</location>
        <topology evidence="1">Multi-pass membrane protein</topology>
    </subcellularLocation>
</comment>
<protein>
    <submittedName>
        <fullName evidence="7">ATP synthase protein I</fullName>
        <ecNumber evidence="7">3.6.3.14</ecNumber>
    </submittedName>
</protein>
<organism evidence="7 8">
    <name type="scientific">Candidatus Contendobacter odensis Run_B_J11</name>
    <dbReference type="NCBI Taxonomy" id="1400861"/>
    <lineage>
        <taxon>Bacteria</taxon>
        <taxon>Pseudomonadati</taxon>
        <taxon>Pseudomonadota</taxon>
        <taxon>Gammaproteobacteria</taxon>
        <taxon>Candidatus Competibacteraceae</taxon>
        <taxon>Candidatus Contendibacter</taxon>
    </lineage>
</organism>
<feature type="transmembrane region" description="Helical" evidence="6">
    <location>
        <begin position="102"/>
        <end position="122"/>
    </location>
</feature>
<gene>
    <name evidence="7" type="ORF">BN874_830086</name>
</gene>
<keyword evidence="4 6" id="KW-1133">Transmembrane helix</keyword>
<reference evidence="7 8" key="1">
    <citation type="journal article" date="2014" name="ISME J.">
        <title>Candidatus Competibacter-lineage genomes retrieved from metagenomes reveal functional metabolic diversity.</title>
        <authorList>
            <person name="McIlroy S.J."/>
            <person name="Albertsen M."/>
            <person name="Andresen E.K."/>
            <person name="Saunders A.M."/>
            <person name="Kristiansen R."/>
            <person name="Stokholm-Bjerregaard M."/>
            <person name="Nielsen K.L."/>
            <person name="Nielsen P.H."/>
        </authorList>
    </citation>
    <scope>NUCLEOTIDE SEQUENCE [LARGE SCALE GENOMIC DNA]</scope>
    <source>
        <strain evidence="7 8">Run_B_J11</strain>
    </source>
</reference>
<evidence type="ECO:0000256" key="3">
    <source>
        <dbReference type="ARBA" id="ARBA00022692"/>
    </source>
</evidence>
<evidence type="ECO:0000256" key="6">
    <source>
        <dbReference type="SAM" id="Phobius"/>
    </source>
</evidence>
<evidence type="ECO:0000256" key="5">
    <source>
        <dbReference type="ARBA" id="ARBA00023136"/>
    </source>
</evidence>
<accession>A0A7U7GFY5</accession>
<dbReference type="EC" id="3.6.3.14" evidence="7"/>
<feature type="transmembrane region" description="Helical" evidence="6">
    <location>
        <begin position="75"/>
        <end position="96"/>
    </location>
</feature>
<proteinExistence type="predicted"/>
<dbReference type="InterPro" id="IPR005598">
    <property type="entry name" value="ATP_synth_I"/>
</dbReference>
<keyword evidence="3 6" id="KW-0812">Transmembrane</keyword>
<evidence type="ECO:0000256" key="4">
    <source>
        <dbReference type="ARBA" id="ARBA00022989"/>
    </source>
</evidence>
<keyword evidence="8" id="KW-1185">Reference proteome</keyword>
<evidence type="ECO:0000313" key="8">
    <source>
        <dbReference type="Proteomes" id="UP000019184"/>
    </source>
</evidence>
<evidence type="ECO:0000256" key="1">
    <source>
        <dbReference type="ARBA" id="ARBA00004651"/>
    </source>
</evidence>
<keyword evidence="5 6" id="KW-0472">Membrane</keyword>
<name>A0A7U7GFY5_9GAMM</name>
<dbReference type="AlphaFoldDB" id="A0A7U7GFY5"/>
<sequence length="129" mass="13769">MRSMGGKQVTRTITIIQLLVTLLVAVVSLISDGNRAACSALVGGGVSTLVSLYFARQVFSVRIGSPAAKIAQAFYVGEVVKLLLTVALLSIALRWLDVSPLPLLLAYIAALMAYWLALPFTFDASVRTL</sequence>
<evidence type="ECO:0000256" key="2">
    <source>
        <dbReference type="ARBA" id="ARBA00022475"/>
    </source>
</evidence>
<comment type="caution">
    <text evidence="7">The sequence shown here is derived from an EMBL/GenBank/DDBJ whole genome shotgun (WGS) entry which is preliminary data.</text>
</comment>
<dbReference type="EMBL" id="CBTK010000302">
    <property type="protein sequence ID" value="CDH47533.1"/>
    <property type="molecule type" value="Genomic_DNA"/>
</dbReference>
<keyword evidence="7" id="KW-0378">Hydrolase</keyword>
<feature type="transmembrane region" description="Helical" evidence="6">
    <location>
        <begin position="12"/>
        <end position="30"/>
    </location>
</feature>
<dbReference type="Proteomes" id="UP000019184">
    <property type="component" value="Unassembled WGS sequence"/>
</dbReference>